<dbReference type="KEGG" id="gmw:113520358"/>
<dbReference type="GeneID" id="113520358"/>
<reference evidence="6" key="1">
    <citation type="submission" date="2025-08" db="UniProtKB">
        <authorList>
            <consortium name="RefSeq"/>
        </authorList>
    </citation>
    <scope>IDENTIFICATION</scope>
    <source>
        <tissue evidence="6">Whole larvae</tissue>
    </source>
</reference>
<dbReference type="GO" id="GO:0000502">
    <property type="term" value="C:proteasome complex"/>
    <property type="evidence" value="ECO:0007669"/>
    <property type="project" value="UniProtKB-KW"/>
</dbReference>
<dbReference type="PANTHER" id="PTHR12970">
    <property type="entry name" value="PROTEASOME ASSEMBLY CHAPERONE 2"/>
    <property type="match status" value="1"/>
</dbReference>
<evidence type="ECO:0000256" key="3">
    <source>
        <dbReference type="ARBA" id="ARBA00025745"/>
    </source>
</evidence>
<dbReference type="PANTHER" id="PTHR12970:SF1">
    <property type="entry name" value="PROTEASOME ASSEMBLY CHAPERONE 2"/>
    <property type="match status" value="1"/>
</dbReference>
<keyword evidence="2 4" id="KW-0143">Chaperone</keyword>
<dbReference type="PIRSF" id="PIRSF010044">
    <property type="entry name" value="UCP010044"/>
    <property type="match status" value="1"/>
</dbReference>
<sequence length="246" mass="27950">MGHDIWNFIDNSDLNEYTLIVPSVAVGNVGQLSCDLLISSLQMKKIASVYSPALIPVLGYDPYNLQSNSLSSSCEIYKSDRKNIVVLQLRAPLICKSARIFLEEIIKRFKEKNIKDIIILTSSFAHENKHISTSPFRFVASESSLYKKKILDLHWIEHKCVDSPLKIYGGGFSSLLYEICQENSMPCLILYKYCSEGDNIPDAYDMISHLSSVVPLFSDKFDLLSQMIQPVSWKLLFGRPPPRDIY</sequence>
<dbReference type="Proteomes" id="UP001652740">
    <property type="component" value="Unplaced"/>
</dbReference>
<dbReference type="InterPro" id="IPR016562">
    <property type="entry name" value="Proteasome_assmbl_chp_2_euk"/>
</dbReference>
<dbReference type="InterPro" id="IPR038389">
    <property type="entry name" value="PSMG2_sf"/>
</dbReference>
<dbReference type="InterPro" id="IPR019151">
    <property type="entry name" value="Proteasome_assmbl_chaperone_2"/>
</dbReference>
<evidence type="ECO:0000256" key="1">
    <source>
        <dbReference type="ARBA" id="ARBA00019186"/>
    </source>
</evidence>
<organism evidence="5 6">
    <name type="scientific">Galleria mellonella</name>
    <name type="common">Greater wax moth</name>
    <dbReference type="NCBI Taxonomy" id="7137"/>
    <lineage>
        <taxon>Eukaryota</taxon>
        <taxon>Metazoa</taxon>
        <taxon>Ecdysozoa</taxon>
        <taxon>Arthropoda</taxon>
        <taxon>Hexapoda</taxon>
        <taxon>Insecta</taxon>
        <taxon>Pterygota</taxon>
        <taxon>Neoptera</taxon>
        <taxon>Endopterygota</taxon>
        <taxon>Lepidoptera</taxon>
        <taxon>Glossata</taxon>
        <taxon>Ditrysia</taxon>
        <taxon>Pyraloidea</taxon>
        <taxon>Pyralidae</taxon>
        <taxon>Galleriinae</taxon>
        <taxon>Galleria</taxon>
    </lineage>
</organism>
<comment type="subunit">
    <text evidence="4">Forms a heterodimer with PSMG1.</text>
</comment>
<proteinExistence type="inferred from homology"/>
<comment type="function">
    <text evidence="4">Chaperone protein which promotes assembly of the 20S proteasome as part of a heterodimer with PSMG1.</text>
</comment>
<gene>
    <name evidence="6" type="primary">LOC113520358</name>
</gene>
<dbReference type="Gene3D" id="3.40.50.10900">
    <property type="entry name" value="PAC-like subunit"/>
    <property type="match status" value="1"/>
</dbReference>
<dbReference type="InParanoid" id="A0A6J1WYJ2"/>
<keyword evidence="6" id="KW-0647">Proteasome</keyword>
<protein>
    <recommendedName>
        <fullName evidence="1 4">Proteasome assembly chaperone 2</fullName>
    </recommendedName>
</protein>
<dbReference type="RefSeq" id="XP_026761476.2">
    <property type="nucleotide sequence ID" value="XM_026905675.3"/>
</dbReference>
<dbReference type="FunCoup" id="A0A6J1WYJ2">
    <property type="interactions" value="1464"/>
</dbReference>
<dbReference type="AlphaFoldDB" id="A0A6J1WYJ2"/>
<evidence type="ECO:0000313" key="5">
    <source>
        <dbReference type="Proteomes" id="UP001652740"/>
    </source>
</evidence>
<dbReference type="Pfam" id="PF09754">
    <property type="entry name" value="PAC2"/>
    <property type="match status" value="1"/>
</dbReference>
<evidence type="ECO:0000256" key="2">
    <source>
        <dbReference type="ARBA" id="ARBA00023186"/>
    </source>
</evidence>
<evidence type="ECO:0000313" key="6">
    <source>
        <dbReference type="RefSeq" id="XP_026761476.2"/>
    </source>
</evidence>
<keyword evidence="5" id="KW-1185">Reference proteome</keyword>
<name>A0A6J1WYJ2_GALME</name>
<accession>A0A6J1WYJ2</accession>
<evidence type="ECO:0000256" key="4">
    <source>
        <dbReference type="PIRNR" id="PIRNR010044"/>
    </source>
</evidence>
<dbReference type="GO" id="GO:0005634">
    <property type="term" value="C:nucleus"/>
    <property type="evidence" value="ECO:0007669"/>
    <property type="project" value="TreeGrafter"/>
</dbReference>
<dbReference type="GO" id="GO:0043248">
    <property type="term" value="P:proteasome assembly"/>
    <property type="evidence" value="ECO:0007669"/>
    <property type="project" value="TreeGrafter"/>
</dbReference>
<comment type="similarity">
    <text evidence="3 4">Belongs to the PSMG2 family.</text>
</comment>
<dbReference type="SUPFAM" id="SSF159659">
    <property type="entry name" value="Cgl1923-like"/>
    <property type="match status" value="1"/>
</dbReference>
<dbReference type="GO" id="GO:0005829">
    <property type="term" value="C:cytosol"/>
    <property type="evidence" value="ECO:0007669"/>
    <property type="project" value="TreeGrafter"/>
</dbReference>